<keyword evidence="1" id="KW-0812">Transmembrane</keyword>
<dbReference type="AlphaFoldDB" id="A0A2T7FV37"/>
<evidence type="ECO:0000256" key="1">
    <source>
        <dbReference type="SAM" id="Phobius"/>
    </source>
</evidence>
<keyword evidence="1" id="KW-0472">Membrane</keyword>
<reference evidence="2 3" key="1">
    <citation type="submission" date="2018-04" db="EMBL/GenBank/DDBJ databases">
        <title>Pelagivirga bohaiensis gen. nov., sp. nov., a bacterium isolated from the Bohai Sea.</title>
        <authorList>
            <person name="Ji X."/>
        </authorList>
    </citation>
    <scope>NUCLEOTIDE SEQUENCE [LARGE SCALE GENOMIC DNA]</scope>
    <source>
        <strain evidence="2 3">BH-SD16</strain>
    </source>
</reference>
<feature type="transmembrane region" description="Helical" evidence="1">
    <location>
        <begin position="12"/>
        <end position="31"/>
    </location>
</feature>
<dbReference type="RefSeq" id="WP_108641402.1">
    <property type="nucleotide sequence ID" value="NZ_QCYG01000007.1"/>
</dbReference>
<evidence type="ECO:0000313" key="2">
    <source>
        <dbReference type="EMBL" id="PVA06034.1"/>
    </source>
</evidence>
<dbReference type="EMBL" id="QCYG01000007">
    <property type="protein sequence ID" value="PVA06034.1"/>
    <property type="molecule type" value="Genomic_DNA"/>
</dbReference>
<gene>
    <name evidence="2" type="ORF">DC363_12000</name>
</gene>
<dbReference type="Proteomes" id="UP000244817">
    <property type="component" value="Unassembled WGS sequence"/>
</dbReference>
<protein>
    <submittedName>
        <fullName evidence="2">Uncharacterized protein</fullName>
    </submittedName>
</protein>
<accession>A0A2T7FV37</accession>
<organism evidence="2 3">
    <name type="scientific">Thalassorhabdomicrobium marinisediminis</name>
    <dbReference type="NCBI Taxonomy" id="2170577"/>
    <lineage>
        <taxon>Bacteria</taxon>
        <taxon>Pseudomonadati</taxon>
        <taxon>Pseudomonadota</taxon>
        <taxon>Alphaproteobacteria</taxon>
        <taxon>Rhodobacterales</taxon>
        <taxon>Paracoccaceae</taxon>
        <taxon>Thalassorhabdomicrobium</taxon>
    </lineage>
</organism>
<comment type="caution">
    <text evidence="2">The sequence shown here is derived from an EMBL/GenBank/DDBJ whole genome shotgun (WGS) entry which is preliminary data.</text>
</comment>
<sequence>MSGVTRGYVWGRAIRVGIWFVVITIVVHLYSGEQDPMPVGVLNRLLGAAFIVALFSMPPVRWIGRTYLHTTPPDDDLDD</sequence>
<dbReference type="OrthoDB" id="7726566at2"/>
<evidence type="ECO:0000313" key="3">
    <source>
        <dbReference type="Proteomes" id="UP000244817"/>
    </source>
</evidence>
<name>A0A2T7FV37_9RHOB</name>
<keyword evidence="1" id="KW-1133">Transmembrane helix</keyword>
<proteinExistence type="predicted"/>
<keyword evidence="3" id="KW-1185">Reference proteome</keyword>